<gene>
    <name evidence="2" type="primary">jg341</name>
    <name evidence="2" type="ORF">PAEG_LOCUS5518</name>
</gene>
<reference evidence="2" key="1">
    <citation type="submission" date="2022-03" db="EMBL/GenBank/DDBJ databases">
        <authorList>
            <person name="Lindestad O."/>
        </authorList>
    </citation>
    <scope>NUCLEOTIDE SEQUENCE</scope>
</reference>
<dbReference type="AlphaFoldDB" id="A0A8S4QSY7"/>
<keyword evidence="3" id="KW-1185">Reference proteome</keyword>
<evidence type="ECO:0000313" key="3">
    <source>
        <dbReference type="Proteomes" id="UP000838756"/>
    </source>
</evidence>
<accession>A0A8S4QSY7</accession>
<evidence type="ECO:0000313" key="2">
    <source>
        <dbReference type="EMBL" id="CAH2217633.1"/>
    </source>
</evidence>
<comment type="caution">
    <text evidence="2">The sequence shown here is derived from an EMBL/GenBank/DDBJ whole genome shotgun (WGS) entry which is preliminary data.</text>
</comment>
<feature type="transmembrane region" description="Helical" evidence="1">
    <location>
        <begin position="106"/>
        <end position="125"/>
    </location>
</feature>
<evidence type="ECO:0000256" key="1">
    <source>
        <dbReference type="SAM" id="Phobius"/>
    </source>
</evidence>
<protein>
    <submittedName>
        <fullName evidence="2">Jg341 protein</fullName>
    </submittedName>
</protein>
<keyword evidence="1" id="KW-1133">Transmembrane helix</keyword>
<keyword evidence="1" id="KW-0812">Transmembrane</keyword>
<name>A0A8S4QSY7_9NEOP</name>
<organism evidence="2 3">
    <name type="scientific">Pararge aegeria aegeria</name>
    <dbReference type="NCBI Taxonomy" id="348720"/>
    <lineage>
        <taxon>Eukaryota</taxon>
        <taxon>Metazoa</taxon>
        <taxon>Ecdysozoa</taxon>
        <taxon>Arthropoda</taxon>
        <taxon>Hexapoda</taxon>
        <taxon>Insecta</taxon>
        <taxon>Pterygota</taxon>
        <taxon>Neoptera</taxon>
        <taxon>Endopterygota</taxon>
        <taxon>Lepidoptera</taxon>
        <taxon>Glossata</taxon>
        <taxon>Ditrysia</taxon>
        <taxon>Papilionoidea</taxon>
        <taxon>Nymphalidae</taxon>
        <taxon>Satyrinae</taxon>
        <taxon>Satyrini</taxon>
        <taxon>Parargina</taxon>
        <taxon>Pararge</taxon>
    </lineage>
</organism>
<sequence length="169" mass="18941">MCRHHFIRVLFSGLYSTLPVPRSFNHRVYYAANDIQLFSAGGRLKTVNAAACRIADCLNVGGVVGCGGEAHTSGTEDRHGIRLAEGRRLISPESEDRPSMRLAEALKLHSIVYTMILALVGVLLFRHASYVNTGTTRRCPRPRWVCFGGYPLAKSRMCVKAFPWIFFRR</sequence>
<dbReference type="Proteomes" id="UP000838756">
    <property type="component" value="Unassembled WGS sequence"/>
</dbReference>
<keyword evidence="1" id="KW-0472">Membrane</keyword>
<dbReference type="EMBL" id="CAKXAJ010018334">
    <property type="protein sequence ID" value="CAH2217633.1"/>
    <property type="molecule type" value="Genomic_DNA"/>
</dbReference>
<proteinExistence type="predicted"/>